<dbReference type="GO" id="GO:0016705">
    <property type="term" value="F:oxidoreductase activity, acting on paired donors, with incorporation or reduction of molecular oxygen"/>
    <property type="evidence" value="ECO:0007669"/>
    <property type="project" value="InterPro"/>
</dbReference>
<dbReference type="PANTHER" id="PTHR47955">
    <property type="entry name" value="CYTOCHROME P450 FAMILY 71 PROTEIN"/>
    <property type="match status" value="1"/>
</dbReference>
<proteinExistence type="inferred from homology"/>
<evidence type="ECO:0008006" key="8">
    <source>
        <dbReference type="Google" id="ProtNLM"/>
    </source>
</evidence>
<dbReference type="InterPro" id="IPR001128">
    <property type="entry name" value="Cyt_P450"/>
</dbReference>
<keyword evidence="7" id="KW-1185">Reference proteome</keyword>
<dbReference type="InterPro" id="IPR017972">
    <property type="entry name" value="Cyt_P450_CS"/>
</dbReference>
<dbReference type="Pfam" id="PF00067">
    <property type="entry name" value="p450"/>
    <property type="match status" value="1"/>
</dbReference>
<dbReference type="PROSITE" id="PS00086">
    <property type="entry name" value="CYTOCHROME_P450"/>
    <property type="match status" value="1"/>
</dbReference>
<dbReference type="Gene3D" id="1.10.630.10">
    <property type="entry name" value="Cytochrome P450"/>
    <property type="match status" value="1"/>
</dbReference>
<name>A0A3Q7FR89_SOLLC</name>
<dbReference type="EnsemblPlants" id="Solyc03g111883.1.1">
    <property type="protein sequence ID" value="Solyc03g111883.1.1.1"/>
    <property type="gene ID" value="Solyc03g111883.1"/>
</dbReference>
<evidence type="ECO:0000256" key="4">
    <source>
        <dbReference type="ARBA" id="ARBA00023004"/>
    </source>
</evidence>
<comment type="similarity">
    <text evidence="1 5">Belongs to the cytochrome P450 family.</text>
</comment>
<evidence type="ECO:0000256" key="3">
    <source>
        <dbReference type="ARBA" id="ARBA00022723"/>
    </source>
</evidence>
<evidence type="ECO:0000313" key="7">
    <source>
        <dbReference type="Proteomes" id="UP000004994"/>
    </source>
</evidence>
<dbReference type="Gramene" id="Solyc03g111883.1.1">
    <property type="protein sequence ID" value="Solyc03g111883.1.1.1"/>
    <property type="gene ID" value="Solyc03g111883.1"/>
</dbReference>
<reference evidence="6" key="2">
    <citation type="submission" date="2019-01" db="UniProtKB">
        <authorList>
            <consortium name="EnsemblPlants"/>
        </authorList>
    </citation>
    <scope>IDENTIFICATION</scope>
    <source>
        <strain evidence="6">cv. Heinz 1706</strain>
    </source>
</reference>
<dbReference type="GO" id="GO:0005506">
    <property type="term" value="F:iron ion binding"/>
    <property type="evidence" value="ECO:0007669"/>
    <property type="project" value="InterPro"/>
</dbReference>
<sequence length="72" mass="8046">MLGRPQEFRPKRFLNSDIDVKGLLIPFGGGKRGCPGSTFAIMVNELALPRIVHKFNFAFKTLESLFLGNHLS</sequence>
<organism evidence="6">
    <name type="scientific">Solanum lycopersicum</name>
    <name type="common">Tomato</name>
    <name type="synonym">Lycopersicon esculentum</name>
    <dbReference type="NCBI Taxonomy" id="4081"/>
    <lineage>
        <taxon>Eukaryota</taxon>
        <taxon>Viridiplantae</taxon>
        <taxon>Streptophyta</taxon>
        <taxon>Embryophyta</taxon>
        <taxon>Tracheophyta</taxon>
        <taxon>Spermatophyta</taxon>
        <taxon>Magnoliopsida</taxon>
        <taxon>eudicotyledons</taxon>
        <taxon>Gunneridae</taxon>
        <taxon>Pentapetalae</taxon>
        <taxon>asterids</taxon>
        <taxon>lamiids</taxon>
        <taxon>Solanales</taxon>
        <taxon>Solanaceae</taxon>
        <taxon>Solanoideae</taxon>
        <taxon>Solaneae</taxon>
        <taxon>Solanum</taxon>
        <taxon>Solanum subgen. Lycopersicon</taxon>
    </lineage>
</organism>
<dbReference type="SUPFAM" id="SSF48264">
    <property type="entry name" value="Cytochrome P450"/>
    <property type="match status" value="1"/>
</dbReference>
<dbReference type="InterPro" id="IPR036396">
    <property type="entry name" value="Cyt_P450_sf"/>
</dbReference>
<evidence type="ECO:0000256" key="5">
    <source>
        <dbReference type="RuleBase" id="RU000461"/>
    </source>
</evidence>
<keyword evidence="5" id="KW-0503">Monooxygenase</keyword>
<keyword evidence="4 5" id="KW-0408">Iron</keyword>
<keyword evidence="2 5" id="KW-0349">Heme</keyword>
<dbReference type="InParanoid" id="A0A3Q7FR89"/>
<evidence type="ECO:0000313" key="6">
    <source>
        <dbReference type="EnsemblPlants" id="Solyc03g111883.1.1.1"/>
    </source>
</evidence>
<dbReference type="GO" id="GO:0004497">
    <property type="term" value="F:monooxygenase activity"/>
    <property type="evidence" value="ECO:0007669"/>
    <property type="project" value="UniProtKB-KW"/>
</dbReference>
<keyword evidence="5" id="KW-0560">Oxidoreductase</keyword>
<evidence type="ECO:0000256" key="1">
    <source>
        <dbReference type="ARBA" id="ARBA00010617"/>
    </source>
</evidence>
<evidence type="ECO:0000256" key="2">
    <source>
        <dbReference type="ARBA" id="ARBA00022617"/>
    </source>
</evidence>
<dbReference type="GO" id="GO:0020037">
    <property type="term" value="F:heme binding"/>
    <property type="evidence" value="ECO:0007669"/>
    <property type="project" value="InterPro"/>
</dbReference>
<accession>A0A3Q7FR89</accession>
<dbReference type="Proteomes" id="UP000004994">
    <property type="component" value="Chromosome 3"/>
</dbReference>
<protein>
    <recommendedName>
        <fullName evidence="8">Cytochrome P450</fullName>
    </recommendedName>
</protein>
<keyword evidence="3 5" id="KW-0479">Metal-binding</keyword>
<dbReference type="AlphaFoldDB" id="A0A3Q7FR89"/>
<reference evidence="6" key="1">
    <citation type="journal article" date="2012" name="Nature">
        <title>The tomato genome sequence provides insights into fleshy fruit evolution.</title>
        <authorList>
            <consortium name="Tomato Genome Consortium"/>
        </authorList>
    </citation>
    <scope>NUCLEOTIDE SEQUENCE [LARGE SCALE GENOMIC DNA]</scope>
    <source>
        <strain evidence="6">cv. Heinz 1706</strain>
    </source>
</reference>